<keyword evidence="2" id="KW-0813">Transport</keyword>
<feature type="domain" description="Chorein N-terminal" evidence="5">
    <location>
        <begin position="1"/>
        <end position="835"/>
    </location>
</feature>
<dbReference type="InterPro" id="IPR026847">
    <property type="entry name" value="VPS13"/>
</dbReference>
<dbReference type="GO" id="GO:0006623">
    <property type="term" value="P:protein targeting to vacuole"/>
    <property type="evidence" value="ECO:0007669"/>
    <property type="project" value="TreeGrafter"/>
</dbReference>
<evidence type="ECO:0000259" key="5">
    <source>
        <dbReference type="Pfam" id="PF12624"/>
    </source>
</evidence>
<gene>
    <name evidence="8" type="ORF">TAV2_LOCUS7017</name>
</gene>
<reference evidence="8 9" key="1">
    <citation type="submission" date="2022-03" db="EMBL/GenBank/DDBJ databases">
        <authorList>
            <person name="Nunn A."/>
            <person name="Chopra R."/>
            <person name="Nunn A."/>
            <person name="Contreras Garrido A."/>
        </authorList>
    </citation>
    <scope>NUCLEOTIDE SEQUENCE [LARGE SCALE GENOMIC DNA]</scope>
</reference>
<dbReference type="GO" id="GO:0006869">
    <property type="term" value="P:lipid transport"/>
    <property type="evidence" value="ECO:0007669"/>
    <property type="project" value="UniProtKB-KW"/>
</dbReference>
<dbReference type="PANTHER" id="PTHR16166:SF143">
    <property type="entry name" value="PROTEIN SORTING-ASSOCIATED PROTEIN, PUTATIVE (DUF1162)-RELATED"/>
    <property type="match status" value="1"/>
</dbReference>
<proteinExistence type="inferred from homology"/>
<feature type="domain" description="Vacuolar protein sorting-associated protein 13 VPS13 adaptor binding" evidence="6">
    <location>
        <begin position="2498"/>
        <end position="2731"/>
    </location>
</feature>
<keyword evidence="9" id="KW-1185">Reference proteome</keyword>
<accession>A0AAU9RK14</accession>
<sequence>MFEGLVRQLLLGYLGRYIKDIQKDQLKITVWNEEVLLENVELILEAFDYLQLPIALKQGRVGKLSIKIPWKKLGRDPIIIMLEDVFICASQRNDQEWSSDVVEKREFAGKKAKLAAAELAKLSRRVFDSPAGNPFMSYIAAKILDSIQLSIRNFHVLYSDAQPEPVQVVLGLRFSSLTVSKQNPVGPSVGRMRGGQVNKLVEIDALEIYCDMYEGNMDFLSVDKKGGFDNWCQSRLQSDKFGYLLKPVHASVTLLVNRSGELYDDLPQYSISAELTDVVMTLNEFQLQQILILLDYLQTSELRERYGRYRPCSSSLSRKSPGWQKFWWQYAQKSILSDVRKKLWKTSWRFLGERMRMRRRYINFYKIKLDFLRREQARIFFSHMLPCEWYIPFHIIGCASSSIDDAILLGLEEVEKKSDIDDILSYRSAAEGEMQEACSELTVNMGASGATGSEKEQSDDPTSNKSRGWLNWLSRGMLGAGGTEDSSQFSGVVSDEVVKDIHKATKFHPVSSSPRNISATGKICTCSIRVNVRKISATLEHINGSSSQVITVLDILGVVVECKSWKESTAMVVSVISGRLVYPQNGKEILTIKRVCSQSDALEMKPSYGVRLELSQDHDVTLSLKVTLQPVEAAYDVDFVLAVSKFFSGSRSFRLQHERVLSSLNGLETETRLAAKTEYLLSSRNKVKWDLDIKDLTLSFPGRLVESESCNLVLVLESLSITSSSPDFLNPSPRMQSGMVDSLQSSVAALDAFQVKDLYDHFEINICDLEMKLMKNHPFQELPLMEKSSFLIKLATCIIPEESILKQLEVEATLPMINVHFSPSIFEGVMSVIEYLDIQDHGAQEAPPYPSSIFCFTINANLALVRLHVNLENEGENSTVLILSIQQLDLWYSVTKFEEWSVRVKALEMIACSPKDAADNHIISSSGNLLKSSFAHGHGMDAQSSDQTNIIDNSTTPEAVISLNCKVFGSKNFVSHKYTIYWRGAELHCYPYIFGLLTSFLDKITSYKISSADTNPSSLTADTGAPTEIPRFDFERFGFSNFIESRSCGCIPLTKFPFVTIYNSGSLGSLQSSLCNSTSDWRKSFVLRDKKDGPDIGLNCECNSCIIQPKCDCHLNELASSRGLGQTNFFIVDLHVSNTNVHFHDSSSVFGTIVLPVSRYVLAISDDCFELVASAEDLMLESSLFTNYSGGFFWRPSRTDVSPVLNLHVKKRISEPSGSELEVSIGIQHSCCVLLPEYLAIIIGYFSLPDWTSKAGLQSLPQATEFTKAHSELVITYKIEILDSTLILPVENDDCRQLKADIQELYISFILECALSNMVQHIPQECVIPLNQVAGRTDCLNIFGRDLSVSLLLPEDGVSTFKKDAVCRTITLAARVTADAWIRLPCDHNSLSDMACVMSRVEVCEIVADDSDALDGFKAFLDVIDQLSLVGDESKLFVSDVPQFLHTKMRLKQELAVAPLESSTSFIKFKFFVNRLTTKLHRLRKDLGTVLSEPVLQADMKFVFSGEVKNNVPMSLDVQFFEIGLYSLQSSVMLARCTIPYGDPSALKVRFTEQAENEYDLCFSLPSLDIWLHNSDWIEVIELIESYAQKLEDSSQDRLFSKGSNLDMHDSVEVVRNICDNTDGVLNALQSGVSENSCKVMAFAARSEIIGVTIHFPLCISDTELPGFMATDIHERFEEDHIKTFKGKYCKYVSVTALSRSGELSILGRDVKLSYKIEKLNGILAISGLDTVRSCSLFGASQLLVEASIQMDKQKIMNIDAGIVSDSLELHASHQVLSFWNGVTFDPPETPSSQSLQGIMSIKVQIRDASLLISDGKWGCSGLLLEILMRNFLLQANLTEKNVESLVSCDLEVNYNDMHKVLWEPFIEPWNFDIKLSKKIEANALLNNTGLTEVIVASSNQLNVNLTESLFECIFRIFEMSTTLELMETDNVPEDKGLSVYCTGSTYTERYSPYVLQNLTSLPLGYQVFRGHNSYVLNMSSPVAQNIVQPGSSVPIYLDNSDPLLIPGGRRSHFGCVSSESGDATHHYMKVQLDGTSFASPPHSMDRIGVSYFEVDFSKTSNSSNNVGKASKSGSGSSFVVPVVYEVSLHQQSKLIRVYSTVIILNSTSMPLELRFDIPFGVSPKILDPIFPGQEFPLPLHLAKSGRLRWRPLGDSYLWSEAHSISKVLSQDSRIGFRRSFACYPCHPSHEPFRCCISVESSSLTASFSLNDLPDGNFGRQLHDLDQSRERFIHQVTLSTPFVVSNCLPEPISLSIESGGITQAASLSEGETPFHHIDPSHDLVLEFKLNGYRSSSLKFPRSETFSTLAKFSGGKFSQTETVSFDAYLGGGSVYVSCEKTMDVTCGAREVLIFVPFLLYNCTGTPLIVSDCTNEAKVYSAIPSCYNLIDQHFVQSQKVGLGILTPEKDLLDKVPIADSPSSPSSSECSNTTSSIERFVDKYVTPSPRQVPLAYPKDSATVRKRSLSSKSLREVCFHGNEPGKAKACIYSPCPISRASDSMIRVKRDLPGSDNSNGPSSLWCAPFPLVPPGGSTNVVVPQPSPGESSLLSVTCSIIGGALAGRTQAITFQPRYVICNSCSRNISYKQKGTNLVSHLAVGQHSQLQWTDTTRELLVSIRVNEPGWQWSGSFLPDHLGDTQLKIWNYVNKAFNMVRVEVQNANMSSGDEKLVGSVHGNVGTNFILLSDDDMGYMPYRIDNFSNERLRVYQQKCETFDTIVHPYTSCPYAWDEPCYPHRLTIEVPGDRVIGSYAFEITKQPIPVHLRSTTEKPERTLLLSICAEGATKVFSVVDSGYHTMKDIKETFDSKFHEKGKQQLQTDNIIRYTEKFSLVLPSIGISVVNSHPQELVYACASNVVLDLYQSVDQQKLSFQISSLQIDNPLHNSSYPVILSFNHDHRGSPSDWGIKDNKARILSETVQQVRSNTRDAALYIDLAKWRKKDVSLVSFEYINIRIGEFGLELELQTLLSLLEFVKAVLPNSQARLLPLSDPTLHPVIYDTGSKDISLEDAPPHARNIPVFNKSQRRIVSLPTVVPIGAPWQHIHLLARRHRKIYVETFDLAPIKFTLSFCSAPWMLRNGILTSGESLIHRGLMALADVEGARIHLKQLTIAHHMTSWESFQEILVGHYTRQILHEMYKVFGSAGVIGNPMGFARNVALGIKDFLSAPSRSVSKSPAGIIQGMAHGTTSLLSSTVYALSDAATQFSKAAHKGIVAFTFNDHDVARMEKQQLGEGSRSKGVIGEVFEGLTGLLQSPIRGAEKHGLPGVISGVALGITGLVARPTASILEVTGKTAQSIRNRSRLHNIRSQRHRLRLPRPLSRELPLRPYSWEEAVGTAVLTEVGDTLKFKGETLVKCKALKQDGAFVVITKRLVLVVSSPSLVDLRKPGFLGVPIDLVWSIEREIGLESVIHTDCSGGVVRIIGSNSDGVWNWRQNQQKKSSPTRKRWNDPSAQPLLQTNLEFPSEEEAEELMSVLLSAIETGKSRSWHSQFVLNRSNIS</sequence>
<evidence type="ECO:0000259" key="6">
    <source>
        <dbReference type="Pfam" id="PF25036"/>
    </source>
</evidence>
<dbReference type="Pfam" id="PF12624">
    <property type="entry name" value="VPS13_N"/>
    <property type="match status" value="1"/>
</dbReference>
<dbReference type="InterPro" id="IPR009543">
    <property type="entry name" value="VPS13_VAB"/>
</dbReference>
<dbReference type="InterPro" id="IPR056748">
    <property type="entry name" value="VPS13-like_C"/>
</dbReference>
<feature type="region of interest" description="Disordered" evidence="4">
    <location>
        <begin position="446"/>
        <end position="468"/>
    </location>
</feature>
<feature type="domain" description="Intermembrane lipid transfer protein VPS13-like C-terminal" evidence="7">
    <location>
        <begin position="3309"/>
        <end position="3377"/>
    </location>
</feature>
<dbReference type="InterPro" id="IPR026854">
    <property type="entry name" value="VPS13_N"/>
</dbReference>
<organism evidence="8 9">
    <name type="scientific">Thlaspi arvense</name>
    <name type="common">Field penny-cress</name>
    <dbReference type="NCBI Taxonomy" id="13288"/>
    <lineage>
        <taxon>Eukaryota</taxon>
        <taxon>Viridiplantae</taxon>
        <taxon>Streptophyta</taxon>
        <taxon>Embryophyta</taxon>
        <taxon>Tracheophyta</taxon>
        <taxon>Spermatophyta</taxon>
        <taxon>Magnoliopsida</taxon>
        <taxon>eudicotyledons</taxon>
        <taxon>Gunneridae</taxon>
        <taxon>Pentapetalae</taxon>
        <taxon>rosids</taxon>
        <taxon>malvids</taxon>
        <taxon>Brassicales</taxon>
        <taxon>Brassicaceae</taxon>
        <taxon>Thlaspideae</taxon>
        <taxon>Thlaspi</taxon>
    </lineage>
</organism>
<evidence type="ECO:0000256" key="2">
    <source>
        <dbReference type="ARBA" id="ARBA00022448"/>
    </source>
</evidence>
<evidence type="ECO:0000313" key="8">
    <source>
        <dbReference type="EMBL" id="CAH2044366.1"/>
    </source>
</evidence>
<dbReference type="Pfam" id="PF25036">
    <property type="entry name" value="VPS13_VAB"/>
    <property type="match status" value="2"/>
</dbReference>
<dbReference type="EMBL" id="OU466858">
    <property type="protein sequence ID" value="CAH2044366.1"/>
    <property type="molecule type" value="Genomic_DNA"/>
</dbReference>
<keyword evidence="3" id="KW-0445">Lipid transport</keyword>
<protein>
    <submittedName>
        <fullName evidence="8">Uncharacterized protein</fullName>
    </submittedName>
</protein>
<dbReference type="Proteomes" id="UP000836841">
    <property type="component" value="Chromosome 2"/>
</dbReference>
<dbReference type="Pfam" id="PF25037">
    <property type="entry name" value="VPS13_C"/>
    <property type="match status" value="1"/>
</dbReference>
<feature type="domain" description="Vacuolar protein sorting-associated protein 13 VPS13 adaptor binding" evidence="6">
    <location>
        <begin position="2083"/>
        <end position="2378"/>
    </location>
</feature>
<dbReference type="PANTHER" id="PTHR16166">
    <property type="entry name" value="VACUOLAR PROTEIN SORTING-ASSOCIATED PROTEIN VPS13"/>
    <property type="match status" value="1"/>
</dbReference>
<evidence type="ECO:0000256" key="1">
    <source>
        <dbReference type="ARBA" id="ARBA00006545"/>
    </source>
</evidence>
<name>A0AAU9RK14_THLAR</name>
<evidence type="ECO:0000313" key="9">
    <source>
        <dbReference type="Proteomes" id="UP000836841"/>
    </source>
</evidence>
<evidence type="ECO:0000256" key="3">
    <source>
        <dbReference type="ARBA" id="ARBA00023055"/>
    </source>
</evidence>
<dbReference type="GO" id="GO:0045053">
    <property type="term" value="P:protein retention in Golgi apparatus"/>
    <property type="evidence" value="ECO:0007669"/>
    <property type="project" value="TreeGrafter"/>
</dbReference>
<comment type="similarity">
    <text evidence="1">Belongs to the VPS13 family.</text>
</comment>
<evidence type="ECO:0000256" key="4">
    <source>
        <dbReference type="SAM" id="MobiDB-lite"/>
    </source>
</evidence>
<evidence type="ECO:0000259" key="7">
    <source>
        <dbReference type="Pfam" id="PF25037"/>
    </source>
</evidence>